<reference evidence="1" key="1">
    <citation type="submission" date="2014-07" db="EMBL/GenBank/DDBJ databases">
        <authorList>
            <person name="Hornung V.Bastian."/>
        </authorList>
    </citation>
    <scope>NUCLEOTIDE SEQUENCE</scope>
    <source>
        <strain evidence="1">PCE-S</strain>
    </source>
</reference>
<dbReference type="AlphaFoldDB" id="A0A098AXB9"/>
<proteinExistence type="predicted"/>
<name>A0A098AXB9_DESHA</name>
<dbReference type="SUPFAM" id="SSF47413">
    <property type="entry name" value="lambda repressor-like DNA-binding domains"/>
    <property type="match status" value="1"/>
</dbReference>
<keyword evidence="1" id="KW-0238">DNA-binding</keyword>
<protein>
    <submittedName>
        <fullName evidence="1">Lambda repressor-like, DNA-binding domain</fullName>
    </submittedName>
</protein>
<dbReference type="InterPro" id="IPR010982">
    <property type="entry name" value="Lambda_DNA-bd_dom_sf"/>
</dbReference>
<accession>A0A098AXB9</accession>
<dbReference type="GO" id="GO:0003677">
    <property type="term" value="F:DNA binding"/>
    <property type="evidence" value="ECO:0007669"/>
    <property type="project" value="UniProtKB-KW"/>
</dbReference>
<dbReference type="EMBL" id="LK996017">
    <property type="protein sequence ID" value="CDX00750.1"/>
    <property type="molecule type" value="Genomic_DNA"/>
</dbReference>
<dbReference type="PATRIC" id="fig|49338.4.peg.927"/>
<evidence type="ECO:0000313" key="1">
    <source>
        <dbReference type="EMBL" id="CDX00750.1"/>
    </source>
</evidence>
<gene>
    <name evidence="1" type="ORF">DPCES_0863</name>
</gene>
<organism evidence="1">
    <name type="scientific">Desulfitobacterium hafniense</name>
    <name type="common">Desulfitobacterium frappieri</name>
    <dbReference type="NCBI Taxonomy" id="49338"/>
    <lineage>
        <taxon>Bacteria</taxon>
        <taxon>Bacillati</taxon>
        <taxon>Bacillota</taxon>
        <taxon>Clostridia</taxon>
        <taxon>Eubacteriales</taxon>
        <taxon>Desulfitobacteriaceae</taxon>
        <taxon>Desulfitobacterium</taxon>
    </lineage>
</organism>
<sequence length="69" mass="7902">MSMERKIKTAAEYAEKSQAQLARDIDMTPSNFNQKLKRGTFTEEEFADMAKAMGAEFICKFRFPDGTEI</sequence>